<dbReference type="InterPro" id="IPR008271">
    <property type="entry name" value="Ser/Thr_kinase_AS"/>
</dbReference>
<keyword evidence="6" id="KW-0808">Transferase</keyword>
<dbReference type="GO" id="GO:0007095">
    <property type="term" value="P:mitotic G2 DNA damage checkpoint signaling"/>
    <property type="evidence" value="ECO:0007669"/>
    <property type="project" value="TreeGrafter"/>
</dbReference>
<dbReference type="InterPro" id="IPR050108">
    <property type="entry name" value="CDK"/>
</dbReference>
<evidence type="ECO:0000256" key="8">
    <source>
        <dbReference type="ARBA" id="ARBA00022776"/>
    </source>
</evidence>
<protein>
    <recommendedName>
        <fullName evidence="19">Protein kinase domain-containing protein</fullName>
    </recommendedName>
</protein>
<evidence type="ECO:0000256" key="16">
    <source>
        <dbReference type="ARBA" id="ARBA00054104"/>
    </source>
</evidence>
<evidence type="ECO:0000256" key="3">
    <source>
        <dbReference type="ARBA" id="ARBA00022527"/>
    </source>
</evidence>
<evidence type="ECO:0000313" key="20">
    <source>
        <dbReference type="EMBL" id="CAB3407555.1"/>
    </source>
</evidence>
<evidence type="ECO:0000256" key="14">
    <source>
        <dbReference type="ARBA" id="ARBA00048367"/>
    </source>
</evidence>
<gene>
    <name evidence="20" type="ORF">CBOVIS_LOCUS9470</name>
</gene>
<keyword evidence="5" id="KW-0132">Cell division</keyword>
<sequence>MKFVVLPKMVGKNSRRPRLFFLLLLLLITYAISLLLVARKPPSIIMDEAEFFRRLHRDTFNNSLLRTVDTICTNRGCTFVVDKLAKGRGGDQFVIRVTSSRPDLRDGMAAVTRLLTPERKTIENLDTKKWKIDVFALDPESPNGYFVGELFKNGIIPPSLLTNANILLIGIATGGIQSYLSQKFTNMNVTGVDIDPLSTVIPHKWFGYEERENRRTFKGVLLDACHDVMKKDELMCPSADFLKPAVIKELSKAIGNDGIFVMNVVHPSFAKSGYEKILKKFAKYFTICKLETMMLLLNNYIVCKNHEKPPISTTPLEVERFLSKNGIRPMMAHTFLALRLTANGRHRGGNWRNLNIVPRETCAMSLSANGGAPYTLDDFLKLEKIGEGTYGVVYKGRNKKTNAMVAMKKIRLESEDEGVPSTAVREISLLKELQHPNVVGLEAIIMQENRLYLIFEFLSSDLKRYMDQLKKDEYLDKATVQSYLFQILQGMCFCHQRRVIHRDLKPQNLLVDAKGAIKLADFGLARAIGIPIRVYTHEVVTLWYRAPEVLLGAQRYSMGVDMWSIGCIFAEMITKKPLFQGDSEIDELFRIFRVLGTPTELEWNGVESLPDYKPTFPKWRENYLAEKFIDKKTGKKMIDDNGFDLLQCFLIYDPNDRISSKKALVHPYFDDIDTSSLPAGNFRGELQLN</sequence>
<keyword evidence="8" id="KW-0498">Mitosis</keyword>
<dbReference type="FunFam" id="1.10.510.10:FF:000706">
    <property type="entry name" value="Cyclin-dependent kinase 1"/>
    <property type="match status" value="1"/>
</dbReference>
<dbReference type="PANTHER" id="PTHR24056:SF334">
    <property type="entry name" value="CYCLIN-DEPENDENT KINASE 1"/>
    <property type="match status" value="1"/>
</dbReference>
<dbReference type="InterPro" id="IPR000719">
    <property type="entry name" value="Prot_kinase_dom"/>
</dbReference>
<dbReference type="Proteomes" id="UP000494206">
    <property type="component" value="Unassembled WGS sequence"/>
</dbReference>
<keyword evidence="11" id="KW-0539">Nucleus</keyword>
<evidence type="ECO:0000256" key="1">
    <source>
        <dbReference type="ARBA" id="ARBA00004123"/>
    </source>
</evidence>
<comment type="catalytic activity">
    <reaction evidence="14">
        <text>L-seryl-[protein] + ATP = O-phospho-L-seryl-[protein] + ADP + H(+)</text>
        <dbReference type="Rhea" id="RHEA:17989"/>
        <dbReference type="Rhea" id="RHEA-COMP:9863"/>
        <dbReference type="Rhea" id="RHEA-COMP:11604"/>
        <dbReference type="ChEBI" id="CHEBI:15378"/>
        <dbReference type="ChEBI" id="CHEBI:29999"/>
        <dbReference type="ChEBI" id="CHEBI:30616"/>
        <dbReference type="ChEBI" id="CHEBI:83421"/>
        <dbReference type="ChEBI" id="CHEBI:456216"/>
        <dbReference type="EC" id="2.7.11.22"/>
    </reaction>
</comment>
<evidence type="ECO:0000256" key="6">
    <source>
        <dbReference type="ARBA" id="ARBA00022679"/>
    </source>
</evidence>
<evidence type="ECO:0000259" key="19">
    <source>
        <dbReference type="PROSITE" id="PS50011"/>
    </source>
</evidence>
<comment type="subcellular location">
    <subcellularLocation>
        <location evidence="1">Nucleus</location>
    </subcellularLocation>
</comment>
<dbReference type="GO" id="GO:0000086">
    <property type="term" value="P:G2/M transition of mitotic cell cycle"/>
    <property type="evidence" value="ECO:0007669"/>
    <property type="project" value="TreeGrafter"/>
</dbReference>
<comment type="function">
    <text evidence="16">Plays a key role in the control of the eukaryotic cell cycle. Required for entry into S-phase and mitosis. Acts as a component of the kinase complex that phosphorylates the repetitive C-terminus of RNA polymerase II. May function in concert with npp-16 to arrest prophase blastomeres in response to anoxia.</text>
</comment>
<dbReference type="SUPFAM" id="SSF56112">
    <property type="entry name" value="Protein kinase-like (PK-like)"/>
    <property type="match status" value="1"/>
</dbReference>
<dbReference type="GO" id="GO:0090068">
    <property type="term" value="P:positive regulation of cell cycle process"/>
    <property type="evidence" value="ECO:0007669"/>
    <property type="project" value="UniProtKB-ARBA"/>
</dbReference>
<evidence type="ECO:0000256" key="15">
    <source>
        <dbReference type="ARBA" id="ARBA00049280"/>
    </source>
</evidence>
<dbReference type="GO" id="GO:0051301">
    <property type="term" value="P:cell division"/>
    <property type="evidence" value="ECO:0007669"/>
    <property type="project" value="UniProtKB-KW"/>
</dbReference>
<dbReference type="FunFam" id="3.30.200.20:FF:000027">
    <property type="entry name" value="Putative Cyclin-dependent kinase 1"/>
    <property type="match status" value="1"/>
</dbReference>
<evidence type="ECO:0000256" key="18">
    <source>
        <dbReference type="PROSITE-ProRule" id="PRU10141"/>
    </source>
</evidence>
<dbReference type="InterPro" id="IPR017441">
    <property type="entry name" value="Protein_kinase_ATP_BS"/>
</dbReference>
<comment type="catalytic activity">
    <reaction evidence="13">
        <text>L-threonyl-[protein] + ATP = O-phospho-L-threonyl-[protein] + ADP + H(+)</text>
        <dbReference type="Rhea" id="RHEA:46608"/>
        <dbReference type="Rhea" id="RHEA-COMP:11060"/>
        <dbReference type="Rhea" id="RHEA-COMP:11605"/>
        <dbReference type="ChEBI" id="CHEBI:15378"/>
        <dbReference type="ChEBI" id="CHEBI:30013"/>
        <dbReference type="ChEBI" id="CHEBI:30616"/>
        <dbReference type="ChEBI" id="CHEBI:61977"/>
        <dbReference type="ChEBI" id="CHEBI:456216"/>
        <dbReference type="EC" id="2.7.11.22"/>
    </reaction>
</comment>
<comment type="subunit">
    <text evidence="17">Forms a stable but non-covalent complex with a regulatory subunit and with a cyclin. Interacts with cks-1.</text>
</comment>
<comment type="catalytic activity">
    <reaction evidence="15">
        <text>[DNA-directed RNA polymerase] + ATP = phospho-[DNA-directed RNA polymerase] + ADP + H(+)</text>
        <dbReference type="Rhea" id="RHEA:10216"/>
        <dbReference type="Rhea" id="RHEA-COMP:11321"/>
        <dbReference type="Rhea" id="RHEA-COMP:11322"/>
        <dbReference type="ChEBI" id="CHEBI:15378"/>
        <dbReference type="ChEBI" id="CHEBI:30616"/>
        <dbReference type="ChEBI" id="CHEBI:43176"/>
        <dbReference type="ChEBI" id="CHEBI:68546"/>
        <dbReference type="ChEBI" id="CHEBI:456216"/>
        <dbReference type="EC" id="2.7.11.23"/>
    </reaction>
</comment>
<dbReference type="CDD" id="cd07861">
    <property type="entry name" value="STKc_CDK1_euk"/>
    <property type="match status" value="1"/>
</dbReference>
<evidence type="ECO:0000256" key="13">
    <source>
        <dbReference type="ARBA" id="ARBA00047811"/>
    </source>
</evidence>
<comment type="caution">
    <text evidence="20">The sequence shown here is derived from an EMBL/GenBank/DDBJ whole genome shotgun (WGS) entry which is preliminary data.</text>
</comment>
<proteinExistence type="inferred from homology"/>
<dbReference type="GO" id="GO:0004693">
    <property type="term" value="F:cyclin-dependent protein serine/threonine kinase activity"/>
    <property type="evidence" value="ECO:0007669"/>
    <property type="project" value="UniProtKB-EC"/>
</dbReference>
<dbReference type="AlphaFoldDB" id="A0A8S1F421"/>
<comment type="similarity">
    <text evidence="2">Belongs to the protein kinase superfamily. CMGC Ser/Thr protein kinase family. CDC2/CDKX subfamily.</text>
</comment>
<evidence type="ECO:0000256" key="9">
    <source>
        <dbReference type="ARBA" id="ARBA00022777"/>
    </source>
</evidence>
<dbReference type="GO" id="GO:0051446">
    <property type="term" value="P:positive regulation of meiotic cell cycle"/>
    <property type="evidence" value="ECO:0007669"/>
    <property type="project" value="UniProtKB-ARBA"/>
</dbReference>
<reference evidence="20 21" key="1">
    <citation type="submission" date="2020-04" db="EMBL/GenBank/DDBJ databases">
        <authorList>
            <person name="Laetsch R D."/>
            <person name="Stevens L."/>
            <person name="Kumar S."/>
            <person name="Blaxter L. M."/>
        </authorList>
    </citation>
    <scope>NUCLEOTIDE SEQUENCE [LARGE SCALE GENOMIC DNA]</scope>
</reference>
<keyword evidence="21" id="KW-1185">Reference proteome</keyword>
<evidence type="ECO:0000256" key="10">
    <source>
        <dbReference type="ARBA" id="ARBA00022840"/>
    </source>
</evidence>
<dbReference type="Gene3D" id="3.40.50.150">
    <property type="entry name" value="Vaccinia Virus protein VP39"/>
    <property type="match status" value="1"/>
</dbReference>
<evidence type="ECO:0000256" key="12">
    <source>
        <dbReference type="ARBA" id="ARBA00023306"/>
    </source>
</evidence>
<accession>A0A8S1F421</accession>
<dbReference type="PANTHER" id="PTHR24056">
    <property type="entry name" value="CELL DIVISION PROTEIN KINASE"/>
    <property type="match status" value="1"/>
</dbReference>
<dbReference type="PROSITE" id="PS50011">
    <property type="entry name" value="PROTEIN_KINASE_DOM"/>
    <property type="match status" value="1"/>
</dbReference>
<dbReference type="GO" id="GO:0008353">
    <property type="term" value="F:RNA polymerase II CTD heptapeptide repeat kinase activity"/>
    <property type="evidence" value="ECO:0007669"/>
    <property type="project" value="UniProtKB-EC"/>
</dbReference>
<evidence type="ECO:0000256" key="5">
    <source>
        <dbReference type="ARBA" id="ARBA00022618"/>
    </source>
</evidence>
<dbReference type="GO" id="GO:0005524">
    <property type="term" value="F:ATP binding"/>
    <property type="evidence" value="ECO:0007669"/>
    <property type="project" value="UniProtKB-UniRule"/>
</dbReference>
<evidence type="ECO:0000313" key="21">
    <source>
        <dbReference type="Proteomes" id="UP000494206"/>
    </source>
</evidence>
<dbReference type="GO" id="GO:0005634">
    <property type="term" value="C:nucleus"/>
    <property type="evidence" value="ECO:0007669"/>
    <property type="project" value="UniProtKB-SubCell"/>
</dbReference>
<evidence type="ECO:0000256" key="11">
    <source>
        <dbReference type="ARBA" id="ARBA00023242"/>
    </source>
</evidence>
<dbReference type="SUPFAM" id="SSF53335">
    <property type="entry name" value="S-adenosyl-L-methionine-dependent methyltransferases"/>
    <property type="match status" value="1"/>
</dbReference>
<dbReference type="EMBL" id="CADEPM010000006">
    <property type="protein sequence ID" value="CAB3407555.1"/>
    <property type="molecule type" value="Genomic_DNA"/>
</dbReference>
<evidence type="ECO:0000256" key="2">
    <source>
        <dbReference type="ARBA" id="ARBA00006485"/>
    </source>
</evidence>
<evidence type="ECO:0000256" key="7">
    <source>
        <dbReference type="ARBA" id="ARBA00022741"/>
    </source>
</evidence>
<keyword evidence="4" id="KW-0597">Phosphoprotein</keyword>
<dbReference type="PROSITE" id="PS00108">
    <property type="entry name" value="PROTEIN_KINASE_ST"/>
    <property type="match status" value="1"/>
</dbReference>
<keyword evidence="12" id="KW-0131">Cell cycle</keyword>
<keyword evidence="3" id="KW-0723">Serine/threonine-protein kinase</keyword>
<organism evidence="20 21">
    <name type="scientific">Caenorhabditis bovis</name>
    <dbReference type="NCBI Taxonomy" id="2654633"/>
    <lineage>
        <taxon>Eukaryota</taxon>
        <taxon>Metazoa</taxon>
        <taxon>Ecdysozoa</taxon>
        <taxon>Nematoda</taxon>
        <taxon>Chromadorea</taxon>
        <taxon>Rhabditida</taxon>
        <taxon>Rhabditina</taxon>
        <taxon>Rhabditomorpha</taxon>
        <taxon>Rhabditoidea</taxon>
        <taxon>Rhabditidae</taxon>
        <taxon>Peloderinae</taxon>
        <taxon>Caenorhabditis</taxon>
    </lineage>
</organism>
<dbReference type="InterPro" id="IPR029063">
    <property type="entry name" value="SAM-dependent_MTases_sf"/>
</dbReference>
<feature type="binding site" evidence="18">
    <location>
        <position position="408"/>
    </location>
    <ligand>
        <name>ATP</name>
        <dbReference type="ChEBI" id="CHEBI:30616"/>
    </ligand>
</feature>
<keyword evidence="7 18" id="KW-0547">Nucleotide-binding</keyword>
<keyword evidence="10 18" id="KW-0067">ATP-binding</keyword>
<dbReference type="Gene3D" id="1.10.510.10">
    <property type="entry name" value="Transferase(Phosphotransferase) domain 1"/>
    <property type="match status" value="1"/>
</dbReference>
<dbReference type="Pfam" id="PF00069">
    <property type="entry name" value="Pkinase"/>
    <property type="match status" value="1"/>
</dbReference>
<dbReference type="Gene3D" id="3.30.200.20">
    <property type="entry name" value="Phosphorylase Kinase, domain 1"/>
    <property type="match status" value="1"/>
</dbReference>
<dbReference type="OrthoDB" id="1732493at2759"/>
<evidence type="ECO:0000256" key="17">
    <source>
        <dbReference type="ARBA" id="ARBA00065691"/>
    </source>
</evidence>
<dbReference type="InterPro" id="IPR011009">
    <property type="entry name" value="Kinase-like_dom_sf"/>
</dbReference>
<evidence type="ECO:0000256" key="4">
    <source>
        <dbReference type="ARBA" id="ARBA00022553"/>
    </source>
</evidence>
<dbReference type="SMART" id="SM00220">
    <property type="entry name" value="S_TKc"/>
    <property type="match status" value="1"/>
</dbReference>
<dbReference type="PROSITE" id="PS00107">
    <property type="entry name" value="PROTEIN_KINASE_ATP"/>
    <property type="match status" value="1"/>
</dbReference>
<feature type="domain" description="Protein kinase" evidence="19">
    <location>
        <begin position="379"/>
        <end position="669"/>
    </location>
</feature>
<keyword evidence="9" id="KW-0418">Kinase</keyword>
<name>A0A8S1F421_9PELO</name>